<proteinExistence type="predicted"/>
<evidence type="ECO:0000256" key="5">
    <source>
        <dbReference type="ARBA" id="ARBA00022777"/>
    </source>
</evidence>
<sequence length="376" mass="39769">MSAAEAGQRKPHSHIGLRGLTVLAHPRSGGSVLEYAATFCGCLSVLGLVLVGEYYLENNPTLQGFALLSILVAAWRLPARLSALIAGLAAALPFVSVHLGSLDTLTARFQLISTVTTACLAEFTVRAIIHADRERTALLDVLVRFTADAAHELRSPITAIQTVAEVALGQPRQQSEYRRSLETVLRSSHRLIRLTDALLLLASEDAGALTVSGDPVDLSDLVEEALDRWRKRAADGGVQLNGPSAPSAGLVSGDEVLLGRLLDNLLENAIRHAGASGTVRLDLDGSVSDGWTIVVTDTGPGFDPSFRPRAFERFTRAEKHRSRDGGGAGLGLPLCAAIASAHGGSVNIDPTVTGARLRVWLPATTQSAVVQHRQSA</sequence>
<dbReference type="InterPro" id="IPR003661">
    <property type="entry name" value="HisK_dim/P_dom"/>
</dbReference>
<dbReference type="SUPFAM" id="SSF55874">
    <property type="entry name" value="ATPase domain of HSP90 chaperone/DNA topoisomerase II/histidine kinase"/>
    <property type="match status" value="1"/>
</dbReference>
<organism evidence="8 9">
    <name type="scientific">Candidatus Aeolococcus gillhamiae</name>
    <dbReference type="NCBI Taxonomy" id="3127015"/>
    <lineage>
        <taxon>Bacteria</taxon>
        <taxon>Bacillati</taxon>
        <taxon>Candidatus Dormiibacterota</taxon>
        <taxon>Candidatus Dormibacteria</taxon>
        <taxon>Candidatus Aeolococcales</taxon>
        <taxon>Candidatus Aeolococcaceae</taxon>
        <taxon>Candidatus Aeolococcus</taxon>
    </lineage>
</organism>
<evidence type="ECO:0000256" key="4">
    <source>
        <dbReference type="ARBA" id="ARBA00022679"/>
    </source>
</evidence>
<evidence type="ECO:0000256" key="6">
    <source>
        <dbReference type="ARBA" id="ARBA00023012"/>
    </source>
</evidence>
<dbReference type="PROSITE" id="PS50109">
    <property type="entry name" value="HIS_KIN"/>
    <property type="match status" value="1"/>
</dbReference>
<feature type="domain" description="Histidine kinase" evidence="7">
    <location>
        <begin position="148"/>
        <end position="365"/>
    </location>
</feature>
<dbReference type="GO" id="GO:0000155">
    <property type="term" value="F:phosphorelay sensor kinase activity"/>
    <property type="evidence" value="ECO:0007669"/>
    <property type="project" value="InterPro"/>
</dbReference>
<dbReference type="SMART" id="SM00387">
    <property type="entry name" value="HATPase_c"/>
    <property type="match status" value="1"/>
</dbReference>
<evidence type="ECO:0000259" key="7">
    <source>
        <dbReference type="PROSITE" id="PS50109"/>
    </source>
</evidence>
<accession>A0A934MZ16</accession>
<comment type="caution">
    <text evidence="8">The sequence shown here is derived from an EMBL/GenBank/DDBJ whole genome shotgun (WGS) entry which is preliminary data.</text>
</comment>
<dbReference type="Pfam" id="PF00512">
    <property type="entry name" value="HisKA"/>
    <property type="match status" value="1"/>
</dbReference>
<dbReference type="RefSeq" id="WP_337310154.1">
    <property type="nucleotide sequence ID" value="NZ_JAEKNS010000055.1"/>
</dbReference>
<dbReference type="AlphaFoldDB" id="A0A934MZ16"/>
<dbReference type="SMART" id="SM00388">
    <property type="entry name" value="HisKA"/>
    <property type="match status" value="1"/>
</dbReference>
<name>A0A934MZ16_9BACT</name>
<keyword evidence="3" id="KW-0597">Phosphoprotein</keyword>
<dbReference type="InterPro" id="IPR036890">
    <property type="entry name" value="HATPase_C_sf"/>
</dbReference>
<dbReference type="InterPro" id="IPR005467">
    <property type="entry name" value="His_kinase_dom"/>
</dbReference>
<keyword evidence="5 8" id="KW-0418">Kinase</keyword>
<dbReference type="PANTHER" id="PTHR43711:SF1">
    <property type="entry name" value="HISTIDINE KINASE 1"/>
    <property type="match status" value="1"/>
</dbReference>
<dbReference type="PANTHER" id="PTHR43711">
    <property type="entry name" value="TWO-COMPONENT HISTIDINE KINASE"/>
    <property type="match status" value="1"/>
</dbReference>
<dbReference type="Pfam" id="PF02518">
    <property type="entry name" value="HATPase_c"/>
    <property type="match status" value="1"/>
</dbReference>
<dbReference type="Gene3D" id="1.10.287.130">
    <property type="match status" value="1"/>
</dbReference>
<keyword evidence="4" id="KW-0808">Transferase</keyword>
<dbReference type="EC" id="2.7.13.3" evidence="2"/>
<dbReference type="SUPFAM" id="SSF47384">
    <property type="entry name" value="Homodimeric domain of signal transducing histidine kinase"/>
    <property type="match status" value="1"/>
</dbReference>
<evidence type="ECO:0000256" key="2">
    <source>
        <dbReference type="ARBA" id="ARBA00012438"/>
    </source>
</evidence>
<evidence type="ECO:0000313" key="8">
    <source>
        <dbReference type="EMBL" id="MBJ7594185.1"/>
    </source>
</evidence>
<dbReference type="Proteomes" id="UP000606991">
    <property type="component" value="Unassembled WGS sequence"/>
</dbReference>
<dbReference type="CDD" id="cd00082">
    <property type="entry name" value="HisKA"/>
    <property type="match status" value="1"/>
</dbReference>
<evidence type="ECO:0000313" key="9">
    <source>
        <dbReference type="Proteomes" id="UP000606991"/>
    </source>
</evidence>
<keyword evidence="6" id="KW-0902">Two-component regulatory system</keyword>
<dbReference type="EMBL" id="JAEKNS010000055">
    <property type="protein sequence ID" value="MBJ7594185.1"/>
    <property type="molecule type" value="Genomic_DNA"/>
</dbReference>
<dbReference type="Gene3D" id="3.30.565.10">
    <property type="entry name" value="Histidine kinase-like ATPase, C-terminal domain"/>
    <property type="match status" value="1"/>
</dbReference>
<dbReference type="InterPro" id="IPR004358">
    <property type="entry name" value="Sig_transdc_His_kin-like_C"/>
</dbReference>
<dbReference type="InterPro" id="IPR050736">
    <property type="entry name" value="Sensor_HK_Regulatory"/>
</dbReference>
<dbReference type="InterPro" id="IPR003594">
    <property type="entry name" value="HATPase_dom"/>
</dbReference>
<reference evidence="8 9" key="1">
    <citation type="submission" date="2020-10" db="EMBL/GenBank/DDBJ databases">
        <title>Ca. Dormibacterota MAGs.</title>
        <authorList>
            <person name="Montgomery K."/>
        </authorList>
    </citation>
    <scope>NUCLEOTIDE SEQUENCE [LARGE SCALE GENOMIC DNA]</scope>
    <source>
        <strain evidence="8">SC8812_S17_18</strain>
    </source>
</reference>
<dbReference type="PRINTS" id="PR00344">
    <property type="entry name" value="BCTRLSENSOR"/>
</dbReference>
<protein>
    <recommendedName>
        <fullName evidence="2">histidine kinase</fullName>
        <ecNumber evidence="2">2.7.13.3</ecNumber>
    </recommendedName>
</protein>
<comment type="catalytic activity">
    <reaction evidence="1">
        <text>ATP + protein L-histidine = ADP + protein N-phospho-L-histidine.</text>
        <dbReference type="EC" id="2.7.13.3"/>
    </reaction>
</comment>
<evidence type="ECO:0000256" key="3">
    <source>
        <dbReference type="ARBA" id="ARBA00022553"/>
    </source>
</evidence>
<gene>
    <name evidence="8" type="ORF">JF886_04855</name>
</gene>
<evidence type="ECO:0000256" key="1">
    <source>
        <dbReference type="ARBA" id="ARBA00000085"/>
    </source>
</evidence>
<dbReference type="InterPro" id="IPR036097">
    <property type="entry name" value="HisK_dim/P_sf"/>
</dbReference>